<dbReference type="Gene3D" id="2.40.50.330">
    <property type="match status" value="1"/>
</dbReference>
<dbReference type="Pfam" id="PF17783">
    <property type="entry name" value="WHD_CvfB"/>
    <property type="match status" value="1"/>
</dbReference>
<proteinExistence type="inferred from homology"/>
<dbReference type="Pfam" id="PF21191">
    <property type="entry name" value="CvfB_1st"/>
    <property type="match status" value="1"/>
</dbReference>
<evidence type="ECO:0000256" key="1">
    <source>
        <dbReference type="PIRNR" id="PIRNR012524"/>
    </source>
</evidence>
<dbReference type="InterPro" id="IPR048587">
    <property type="entry name" value="CvfB_S1_3rd"/>
</dbReference>
<dbReference type="InterPro" id="IPR040764">
    <property type="entry name" value="CvfB_WH"/>
</dbReference>
<organism evidence="3 4">
    <name type="scientific">Ignavigranum ruoffiae</name>
    <dbReference type="NCBI Taxonomy" id="89093"/>
    <lineage>
        <taxon>Bacteria</taxon>
        <taxon>Bacillati</taxon>
        <taxon>Bacillota</taxon>
        <taxon>Bacilli</taxon>
        <taxon>Lactobacillales</taxon>
        <taxon>Aerococcaceae</taxon>
        <taxon>Ignavigranum</taxon>
    </lineage>
</organism>
<gene>
    <name evidence="3" type="ORF">SAMN04488558_101280</name>
</gene>
<dbReference type="EMBL" id="FOEN01000001">
    <property type="protein sequence ID" value="SEP65541.1"/>
    <property type="molecule type" value="Genomic_DNA"/>
</dbReference>
<dbReference type="Proteomes" id="UP000198833">
    <property type="component" value="Unassembled WGS sequence"/>
</dbReference>
<dbReference type="Pfam" id="PF21543">
    <property type="entry name" value="CvfB_2nd"/>
    <property type="match status" value="1"/>
</dbReference>
<dbReference type="STRING" id="89093.SAMN04488558_101280"/>
<evidence type="ECO:0000313" key="4">
    <source>
        <dbReference type="Proteomes" id="UP000198833"/>
    </source>
</evidence>
<dbReference type="GO" id="GO:0003676">
    <property type="term" value="F:nucleic acid binding"/>
    <property type="evidence" value="ECO:0007669"/>
    <property type="project" value="InterPro"/>
</dbReference>
<dbReference type="PANTHER" id="PTHR37296:SF1">
    <property type="entry name" value="CONSERVED VIRULENCE FACTOR B"/>
    <property type="match status" value="1"/>
</dbReference>
<comment type="similarity">
    <text evidence="1">Belongs to the CvfB family.</text>
</comment>
<dbReference type="InterPro" id="IPR003029">
    <property type="entry name" value="S1_domain"/>
</dbReference>
<dbReference type="InterPro" id="IPR036388">
    <property type="entry name" value="WH-like_DNA-bd_sf"/>
</dbReference>
<dbReference type="SMART" id="SM00316">
    <property type="entry name" value="S1"/>
    <property type="match status" value="2"/>
</dbReference>
<sequence length="289" mass="33338">MNNEIIQAKVIDQNDQEYFLQAEGITYALDRQEMDLNLGQLVDGFAYQDKDQKPRMTTKLPRVNFNDFDWGEVVESRRDLGVFVDIGLKNKDIVVSLDDLPDDYKDWPQKGDHLYLKLKKDNKERLWGHLGLEEDLQRIGLKAQQHMMNHNVEAYVYRLLTVGAQVYTTQNMLGFIHESEMIEPLRLGQKIKGRIIDVHLDGKVNISTRPRSYQAIDEDAMMLLTLLKKRPDHFLPLHDKTDPQVIHDYLGISKGQFKRALGALLKAGQVNQVKGEGIYLNNQRGEHDG</sequence>
<dbReference type="PROSITE" id="PS50126">
    <property type="entry name" value="S1"/>
    <property type="match status" value="1"/>
</dbReference>
<dbReference type="AlphaFoldDB" id="A0A1H8ZMR2"/>
<protein>
    <recommendedName>
        <fullName evidence="2">S1 motif domain-containing protein</fullName>
    </recommendedName>
</protein>
<dbReference type="PANTHER" id="PTHR37296">
    <property type="entry name" value="CONSERVED VIRULENCE FACTOR B"/>
    <property type="match status" value="1"/>
</dbReference>
<accession>A0A1H8ZMR2</accession>
<dbReference type="InterPro" id="IPR014464">
    <property type="entry name" value="CvfB_fam"/>
</dbReference>
<dbReference type="RefSeq" id="WP_092570017.1">
    <property type="nucleotide sequence ID" value="NZ_CALUDV010000002.1"/>
</dbReference>
<dbReference type="Pfam" id="PF13509">
    <property type="entry name" value="S1_2"/>
    <property type="match status" value="1"/>
</dbReference>
<dbReference type="Gene3D" id="2.40.50.140">
    <property type="entry name" value="Nucleic acid-binding proteins"/>
    <property type="match status" value="2"/>
</dbReference>
<dbReference type="PIRSF" id="PIRSF012524">
    <property type="entry name" value="YitL_S1"/>
    <property type="match status" value="1"/>
</dbReference>
<dbReference type="InterPro" id="IPR039566">
    <property type="entry name" value="CvfB_S1_st"/>
</dbReference>
<dbReference type="SUPFAM" id="SSF50249">
    <property type="entry name" value="Nucleic acid-binding proteins"/>
    <property type="match status" value="1"/>
</dbReference>
<dbReference type="InterPro" id="IPR012340">
    <property type="entry name" value="NA-bd_OB-fold"/>
</dbReference>
<evidence type="ECO:0000313" key="3">
    <source>
        <dbReference type="EMBL" id="SEP65541.1"/>
    </source>
</evidence>
<keyword evidence="4" id="KW-1185">Reference proteome</keyword>
<dbReference type="InterPro" id="IPR048588">
    <property type="entry name" value="CvfB_S1_2nd"/>
</dbReference>
<dbReference type="Gene3D" id="1.10.10.10">
    <property type="entry name" value="Winged helix-like DNA-binding domain superfamily/Winged helix DNA-binding domain"/>
    <property type="match status" value="1"/>
</dbReference>
<dbReference type="OrthoDB" id="9801597at2"/>
<reference evidence="3 4" key="1">
    <citation type="submission" date="2016-10" db="EMBL/GenBank/DDBJ databases">
        <authorList>
            <person name="de Groot N.N."/>
        </authorList>
    </citation>
    <scope>NUCLEOTIDE SEQUENCE [LARGE SCALE GENOMIC DNA]</scope>
    <source>
        <strain evidence="3 4">DSM 15695</strain>
    </source>
</reference>
<evidence type="ECO:0000259" key="2">
    <source>
        <dbReference type="PROSITE" id="PS50126"/>
    </source>
</evidence>
<feature type="domain" description="S1 motif" evidence="2">
    <location>
        <begin position="149"/>
        <end position="209"/>
    </location>
</feature>
<name>A0A1H8ZMR2_9LACT</name>